<dbReference type="Gene3D" id="2.60.120.920">
    <property type="match status" value="1"/>
</dbReference>
<accession>A0A1B2JAG8</accession>
<dbReference type="OrthoDB" id="10266026at2759"/>
<dbReference type="Proteomes" id="UP000094565">
    <property type="component" value="Chromosome 2"/>
</dbReference>
<dbReference type="InterPro" id="IPR003877">
    <property type="entry name" value="SPRY_dom"/>
</dbReference>
<dbReference type="PANTHER" id="PTHR10598">
    <property type="entry name" value="SET1/ASH2 HISTONE METHYLTRANSFERASE COMPLEX SUBUNIT ASH2"/>
    <property type="match status" value="1"/>
</dbReference>
<dbReference type="CDD" id="cd12872">
    <property type="entry name" value="SPRY_Ash2"/>
    <property type="match status" value="1"/>
</dbReference>
<sequence>MRTKTPRLKPVPYKESDLYQPLLAPQLGPGCGTTEDIPYNKRDFKYKPCRPNPFLLSKMYSTTDLPPYKGRFSYFDRSQRMCINEDCDQCTSEDCWRSVKGSLPIRQGRVYVEFKILNSEGDSHVRLGFGRREASLEAPVGYDAYGYGFRDLTGQKVHLSRPQDFMGSFGTGDTIGLLIQLADRINIDDIDRDEIPIKYKNQLFFEQYDYVVTKPMDHLLNPVTVFGEKAIPDKDRYKPPVIEGSFIKVFVNGEPKGTAFENLYEFLPPASELKKGARDDGSLGYYPMVSCFRGGKVQLNTANKPEFAPQGEEEYLMYNELYNDSKIEEYVWDLIDEVESAWLDELGL</sequence>
<dbReference type="GO" id="GO:0048188">
    <property type="term" value="C:Set1C/COMPASS complex"/>
    <property type="evidence" value="ECO:0007669"/>
    <property type="project" value="InterPro"/>
</dbReference>
<feature type="domain" description="B30.2/SPRY" evidence="4">
    <location>
        <begin position="50"/>
        <end position="242"/>
    </location>
</feature>
<dbReference type="InterPro" id="IPR037353">
    <property type="entry name" value="ASH2"/>
</dbReference>
<evidence type="ECO:0000256" key="2">
    <source>
        <dbReference type="ARBA" id="ARBA00023242"/>
    </source>
</evidence>
<evidence type="ECO:0000256" key="3">
    <source>
        <dbReference type="ARBA" id="ARBA00038149"/>
    </source>
</evidence>
<evidence type="ECO:0000313" key="6">
    <source>
        <dbReference type="Proteomes" id="UP000094565"/>
    </source>
</evidence>
<dbReference type="EMBL" id="CP014585">
    <property type="protein sequence ID" value="ANZ75047.1"/>
    <property type="molecule type" value="Genomic_DNA"/>
</dbReference>
<comment type="similarity">
    <text evidence="3">Belongs to the cclA family.</text>
</comment>
<comment type="subcellular location">
    <subcellularLocation>
        <location evidence="1">Nucleus</location>
    </subcellularLocation>
</comment>
<keyword evidence="6" id="KW-1185">Reference proteome</keyword>
<evidence type="ECO:0000256" key="1">
    <source>
        <dbReference type="ARBA" id="ARBA00004123"/>
    </source>
</evidence>
<dbReference type="InterPro" id="IPR043136">
    <property type="entry name" value="B30.2/SPRY_sf"/>
</dbReference>
<dbReference type="InterPro" id="IPR001870">
    <property type="entry name" value="B30.2/SPRY"/>
</dbReference>
<evidence type="ECO:0000259" key="4">
    <source>
        <dbReference type="PROSITE" id="PS50188"/>
    </source>
</evidence>
<protein>
    <submittedName>
        <fullName evidence="5">BA75_02782T0</fullName>
    </submittedName>
</protein>
<dbReference type="GO" id="GO:0000976">
    <property type="term" value="F:transcription cis-regulatory region binding"/>
    <property type="evidence" value="ECO:0007669"/>
    <property type="project" value="TreeGrafter"/>
</dbReference>
<dbReference type="AlphaFoldDB" id="A0A1B2JAG8"/>
<gene>
    <name evidence="5" type="primary">BRE2</name>
    <name evidence="5" type="ORF">ATY40_BA7502782</name>
</gene>
<organism evidence="5 6">
    <name type="scientific">Komagataella pastoris</name>
    <name type="common">Yeast</name>
    <name type="synonym">Pichia pastoris</name>
    <dbReference type="NCBI Taxonomy" id="4922"/>
    <lineage>
        <taxon>Eukaryota</taxon>
        <taxon>Fungi</taxon>
        <taxon>Dikarya</taxon>
        <taxon>Ascomycota</taxon>
        <taxon>Saccharomycotina</taxon>
        <taxon>Pichiomycetes</taxon>
        <taxon>Pichiales</taxon>
        <taxon>Pichiaceae</taxon>
        <taxon>Komagataella</taxon>
    </lineage>
</organism>
<proteinExistence type="inferred from homology"/>
<reference evidence="5 6" key="1">
    <citation type="submission" date="2016-02" db="EMBL/GenBank/DDBJ databases">
        <title>Comparative genomic and transcriptomic foundation for Pichia pastoris.</title>
        <authorList>
            <person name="Love K.R."/>
            <person name="Shah K.A."/>
            <person name="Whittaker C.A."/>
            <person name="Wu J."/>
            <person name="Bartlett M.C."/>
            <person name="Ma D."/>
            <person name="Leeson R.L."/>
            <person name="Priest M."/>
            <person name="Young S.K."/>
            <person name="Love J.C."/>
        </authorList>
    </citation>
    <scope>NUCLEOTIDE SEQUENCE [LARGE SCALE GENOMIC DNA]</scope>
    <source>
        <strain evidence="5 6">ATCC 28485</strain>
    </source>
</reference>
<dbReference type="SUPFAM" id="SSF49899">
    <property type="entry name" value="Concanavalin A-like lectins/glucanases"/>
    <property type="match status" value="1"/>
</dbReference>
<dbReference type="PROSITE" id="PS50188">
    <property type="entry name" value="B302_SPRY"/>
    <property type="match status" value="1"/>
</dbReference>
<dbReference type="InterPro" id="IPR013320">
    <property type="entry name" value="ConA-like_dom_sf"/>
</dbReference>
<dbReference type="PANTHER" id="PTHR10598:SF0">
    <property type="entry name" value="SET1_ASH2 HISTONE METHYLTRANSFERASE COMPLEX SUBUNIT ASH2"/>
    <property type="match status" value="1"/>
</dbReference>
<dbReference type="SMART" id="SM00449">
    <property type="entry name" value="SPRY"/>
    <property type="match status" value="1"/>
</dbReference>
<name>A0A1B2JAG8_PICPA</name>
<keyword evidence="2" id="KW-0539">Nucleus</keyword>
<evidence type="ECO:0000313" key="5">
    <source>
        <dbReference type="EMBL" id="ANZ75047.1"/>
    </source>
</evidence>